<dbReference type="EMBL" id="VFOK01000002">
    <property type="protein sequence ID" value="TQL28892.1"/>
    <property type="molecule type" value="Genomic_DNA"/>
</dbReference>
<evidence type="ECO:0000256" key="1">
    <source>
        <dbReference type="ARBA" id="ARBA00004141"/>
    </source>
</evidence>
<proteinExistence type="predicted"/>
<feature type="transmembrane region" description="Helical" evidence="6">
    <location>
        <begin position="130"/>
        <end position="150"/>
    </location>
</feature>
<dbReference type="GO" id="GO:0043190">
    <property type="term" value="C:ATP-binding cassette (ABC) transporter complex"/>
    <property type="evidence" value="ECO:0007669"/>
    <property type="project" value="InterPro"/>
</dbReference>
<dbReference type="GO" id="GO:0046677">
    <property type="term" value="P:response to antibiotic"/>
    <property type="evidence" value="ECO:0007669"/>
    <property type="project" value="UniProtKB-KW"/>
</dbReference>
<evidence type="ECO:0000256" key="5">
    <source>
        <dbReference type="ARBA" id="ARBA00023251"/>
    </source>
</evidence>
<protein>
    <submittedName>
        <fullName evidence="8">ABC-2 type transport system permease protein</fullName>
    </submittedName>
</protein>
<evidence type="ECO:0000256" key="6">
    <source>
        <dbReference type="SAM" id="Phobius"/>
    </source>
</evidence>
<name>A0A542WZC5_9MICO</name>
<dbReference type="OrthoDB" id="63188at2"/>
<comment type="subcellular location">
    <subcellularLocation>
        <location evidence="1">Membrane</location>
        <topology evidence="1">Multi-pass membrane protein</topology>
    </subcellularLocation>
</comment>
<feature type="transmembrane region" description="Helical" evidence="6">
    <location>
        <begin position="162"/>
        <end position="182"/>
    </location>
</feature>
<evidence type="ECO:0000256" key="4">
    <source>
        <dbReference type="ARBA" id="ARBA00023136"/>
    </source>
</evidence>
<organism evidence="8 9">
    <name type="scientific">Barrientosiimonas humi</name>
    <dbReference type="NCBI Taxonomy" id="999931"/>
    <lineage>
        <taxon>Bacteria</taxon>
        <taxon>Bacillati</taxon>
        <taxon>Actinomycetota</taxon>
        <taxon>Actinomycetes</taxon>
        <taxon>Micrococcales</taxon>
        <taxon>Dermacoccaceae</taxon>
        <taxon>Barrientosiimonas</taxon>
    </lineage>
</organism>
<accession>A0A542WZC5</accession>
<dbReference type="InterPro" id="IPR000412">
    <property type="entry name" value="ABC_2_transport"/>
</dbReference>
<gene>
    <name evidence="8" type="ORF">FB554_3200</name>
</gene>
<dbReference type="PANTHER" id="PTHR43229">
    <property type="entry name" value="NODULATION PROTEIN J"/>
    <property type="match status" value="1"/>
</dbReference>
<dbReference type="PANTHER" id="PTHR43229:SF2">
    <property type="entry name" value="NODULATION PROTEIN J"/>
    <property type="match status" value="1"/>
</dbReference>
<dbReference type="GO" id="GO:0140359">
    <property type="term" value="F:ABC-type transporter activity"/>
    <property type="evidence" value="ECO:0007669"/>
    <property type="project" value="InterPro"/>
</dbReference>
<keyword evidence="2 6" id="KW-0812">Transmembrane</keyword>
<reference evidence="8 9" key="1">
    <citation type="submission" date="2019-06" db="EMBL/GenBank/DDBJ databases">
        <title>Sequencing the genomes of 1000 actinobacteria strains.</title>
        <authorList>
            <person name="Klenk H.-P."/>
        </authorList>
    </citation>
    <scope>NUCLEOTIDE SEQUENCE [LARGE SCALE GENOMIC DNA]</scope>
    <source>
        <strain evidence="8 9">DSM 24617</strain>
    </source>
</reference>
<keyword evidence="9" id="KW-1185">Reference proteome</keyword>
<evidence type="ECO:0000256" key="3">
    <source>
        <dbReference type="ARBA" id="ARBA00022989"/>
    </source>
</evidence>
<keyword evidence="5" id="KW-0046">Antibiotic resistance</keyword>
<dbReference type="RefSeq" id="WP_142007662.1">
    <property type="nucleotide sequence ID" value="NZ_CAJTBP010000001.1"/>
</dbReference>
<dbReference type="Pfam" id="PF12698">
    <property type="entry name" value="ABC2_membrane_3"/>
    <property type="match status" value="1"/>
</dbReference>
<comment type="caution">
    <text evidence="8">The sequence shown here is derived from an EMBL/GenBank/DDBJ whole genome shotgun (WGS) entry which is preliminary data.</text>
</comment>
<feature type="transmembrane region" description="Helical" evidence="6">
    <location>
        <begin position="20"/>
        <end position="38"/>
    </location>
</feature>
<evidence type="ECO:0000313" key="9">
    <source>
        <dbReference type="Proteomes" id="UP000318336"/>
    </source>
</evidence>
<sequence length="254" mass="26965">MNRTYLGMELKRIVRDPAGLFFTAGLPAFMYVIFGAAQSYKSANAGNGNVALFIVISMAAYGAVTATTGVGGTAAVERLQGWGRQLGLTPMRDGQFVLVKSVLAVLVALVPIALIYGIGMLTGAEGTARAWLLSALVVVAGAGVFALYGLAMAQAFRSETAVSVAAGMLVIMAFLGNIFFPLSGTMLTIAKFTPLYGYVSLARYPLTEGRMIDTSAPAEPVYEPLWVPLLNLTVWGLIFALLATWLVRRGRGRQ</sequence>
<dbReference type="InterPro" id="IPR051784">
    <property type="entry name" value="Nod_factor_ABC_transporter"/>
</dbReference>
<keyword evidence="3 6" id="KW-1133">Transmembrane helix</keyword>
<feature type="transmembrane region" description="Helical" evidence="6">
    <location>
        <begin position="50"/>
        <end position="76"/>
    </location>
</feature>
<feature type="transmembrane region" description="Helical" evidence="6">
    <location>
        <begin position="225"/>
        <end position="247"/>
    </location>
</feature>
<feature type="transmembrane region" description="Helical" evidence="6">
    <location>
        <begin position="97"/>
        <end position="118"/>
    </location>
</feature>
<feature type="domain" description="ABC-2 type transporter transmembrane" evidence="7">
    <location>
        <begin position="43"/>
        <end position="244"/>
    </location>
</feature>
<dbReference type="Proteomes" id="UP000318336">
    <property type="component" value="Unassembled WGS sequence"/>
</dbReference>
<keyword evidence="4 6" id="KW-0472">Membrane</keyword>
<dbReference type="PIRSF" id="PIRSF006648">
    <property type="entry name" value="DrrB"/>
    <property type="match status" value="1"/>
</dbReference>
<dbReference type="AlphaFoldDB" id="A0A542WZC5"/>
<evidence type="ECO:0000259" key="7">
    <source>
        <dbReference type="Pfam" id="PF12698"/>
    </source>
</evidence>
<evidence type="ECO:0000313" key="8">
    <source>
        <dbReference type="EMBL" id="TQL28892.1"/>
    </source>
</evidence>
<evidence type="ECO:0000256" key="2">
    <source>
        <dbReference type="ARBA" id="ARBA00022692"/>
    </source>
</evidence>
<dbReference type="InterPro" id="IPR013525">
    <property type="entry name" value="ABC2_TM"/>
</dbReference>